<dbReference type="EMBL" id="JEME01002279">
    <property type="protein sequence ID" value="KYG04763.1"/>
    <property type="molecule type" value="Genomic_DNA"/>
</dbReference>
<organism evidence="1 2">
    <name type="scientific">Sorangium cellulosum</name>
    <name type="common">Polyangium cellulosum</name>
    <dbReference type="NCBI Taxonomy" id="56"/>
    <lineage>
        <taxon>Bacteria</taxon>
        <taxon>Pseudomonadati</taxon>
        <taxon>Myxococcota</taxon>
        <taxon>Polyangia</taxon>
        <taxon>Polyangiales</taxon>
        <taxon>Polyangiaceae</taxon>
        <taxon>Sorangium</taxon>
    </lineage>
</organism>
<dbReference type="Proteomes" id="UP000075502">
    <property type="component" value="Unassembled WGS sequence"/>
</dbReference>
<evidence type="ECO:0008006" key="3">
    <source>
        <dbReference type="Google" id="ProtNLM"/>
    </source>
</evidence>
<evidence type="ECO:0000313" key="1">
    <source>
        <dbReference type="EMBL" id="KYG04763.1"/>
    </source>
</evidence>
<sequence length="257" mass="27897">MPTARRASVRRLDLDLRAAASSGRPGAPPVEALGRHLALEVPGVFSEAERAALVEGVYAARGAWTADFGGEQFSLGRAFYTHLEQGRSREYFADAAASDARVERHLPGLQRRMRALVAALTGGLAQPRRGFCGPGVHIFPAGEKVAREGGVVHFDTEGLSDYHLSRRLRAITAVVMLELPDADGGLKLWDVLYDGRDDPGDEALSARSLVAGYRPGGALVIDSYRLHQIQPFSGGRDRISATVHAAEIDRGRWETWF</sequence>
<evidence type="ECO:0000313" key="2">
    <source>
        <dbReference type="Proteomes" id="UP000075502"/>
    </source>
</evidence>
<proteinExistence type="predicted"/>
<comment type="caution">
    <text evidence="1">The sequence shown here is derived from an EMBL/GenBank/DDBJ whole genome shotgun (WGS) entry which is preliminary data.</text>
</comment>
<reference evidence="1 2" key="1">
    <citation type="submission" date="2014-02" db="EMBL/GenBank/DDBJ databases">
        <title>The small core and large imbalanced accessory genome model reveals a collaborative survival strategy of Sorangium cellulosum strains in nature.</title>
        <authorList>
            <person name="Han K."/>
            <person name="Peng R."/>
            <person name="Blom J."/>
            <person name="Li Y.-Z."/>
        </authorList>
    </citation>
    <scope>NUCLEOTIDE SEQUENCE [LARGE SCALE GENOMIC DNA]</scope>
    <source>
        <strain evidence="1 2">So0007-03</strain>
    </source>
</reference>
<name>A0A150TJ76_SORCE</name>
<accession>A0A150TJ76</accession>
<protein>
    <recommendedName>
        <fullName evidence="3">Fe2OG dioxygenase domain-containing protein</fullName>
    </recommendedName>
</protein>
<dbReference type="AlphaFoldDB" id="A0A150TJ76"/>
<gene>
    <name evidence="1" type="ORF">BE21_44950</name>
</gene>